<reference evidence="2" key="1">
    <citation type="submission" date="2015-03" db="EMBL/GenBank/DDBJ databases">
        <authorList>
            <consortium name="Pathogen Informatics"/>
        </authorList>
    </citation>
    <scope>NUCLEOTIDE SEQUENCE [LARGE SCALE GENOMIC DNA]</scope>
    <source>
        <strain evidence="2">N09902308</strain>
    </source>
</reference>
<accession>A0A654ZIN0</accession>
<gene>
    <name evidence="1" type="ORF">ERS007739_01392</name>
</gene>
<name>A0A654ZIN0_MYCTX</name>
<evidence type="ECO:0000313" key="1">
    <source>
        <dbReference type="EMBL" id="COX50751.1"/>
    </source>
</evidence>
<proteinExistence type="predicted"/>
<dbReference type="Proteomes" id="UP000039021">
    <property type="component" value="Unassembled WGS sequence"/>
</dbReference>
<dbReference type="EMBL" id="CSBK01000525">
    <property type="protein sequence ID" value="COX50751.1"/>
    <property type="molecule type" value="Genomic_DNA"/>
</dbReference>
<evidence type="ECO:0000313" key="2">
    <source>
        <dbReference type="Proteomes" id="UP000039021"/>
    </source>
</evidence>
<protein>
    <submittedName>
        <fullName evidence="1">Uncharacterized protein</fullName>
    </submittedName>
</protein>
<dbReference type="AlphaFoldDB" id="A0A654ZIN0"/>
<organism evidence="1 2">
    <name type="scientific">Mycobacterium tuberculosis</name>
    <dbReference type="NCBI Taxonomy" id="1773"/>
    <lineage>
        <taxon>Bacteria</taxon>
        <taxon>Bacillati</taxon>
        <taxon>Actinomycetota</taxon>
        <taxon>Actinomycetes</taxon>
        <taxon>Mycobacteriales</taxon>
        <taxon>Mycobacteriaceae</taxon>
        <taxon>Mycobacterium</taxon>
        <taxon>Mycobacterium tuberculosis complex</taxon>
    </lineage>
</organism>
<comment type="caution">
    <text evidence="1">The sequence shown here is derived from an EMBL/GenBank/DDBJ whole genome shotgun (WGS) entry which is preliminary data.</text>
</comment>
<sequence>MFAVADGDHEILADEDHDLAGFDDLAGQYHRFVRDVVDGLEDEEQRLVVALQLGSLVRVHGVLNG</sequence>